<dbReference type="AlphaFoldDB" id="A0A485MDE7"/>
<evidence type="ECO:0000313" key="2">
    <source>
        <dbReference type="Proteomes" id="UP000386466"/>
    </source>
</evidence>
<dbReference type="Proteomes" id="UP000386466">
    <property type="component" value="Unassembled WGS sequence"/>
</dbReference>
<sequence>MLFSPQRHFVSDEFYIPGGSVFLMIGGESATSKTWMSRSITWMENMAFFDNFCFLVLKLAFWGKSQKSSEAMPAYLFPLRATFGVLPIAYCKGRPVRPVPEGRPPCDGGESGTPISVVENKYPNLFAAAVGNSGMIQAKADLSDEYTFDRERYFCKWVNHFLRQLITHRVIQFELCLPQPHRWLQLRERNPGYNQLMVILSISKGS</sequence>
<evidence type="ECO:0000313" key="1">
    <source>
        <dbReference type="EMBL" id="VFV18329.1"/>
    </source>
</evidence>
<protein>
    <submittedName>
        <fullName evidence="1">Uncharacterized protein</fullName>
    </submittedName>
</protein>
<dbReference type="Gene3D" id="3.40.50.1820">
    <property type="entry name" value="alpha/beta hydrolase"/>
    <property type="match status" value="1"/>
</dbReference>
<dbReference type="InterPro" id="IPR029058">
    <property type="entry name" value="AB_hydrolase_fold"/>
</dbReference>
<organism evidence="1 2">
    <name type="scientific">Lynx pardinus</name>
    <name type="common">Iberian lynx</name>
    <name type="synonym">Felis pardina</name>
    <dbReference type="NCBI Taxonomy" id="191816"/>
    <lineage>
        <taxon>Eukaryota</taxon>
        <taxon>Metazoa</taxon>
        <taxon>Chordata</taxon>
        <taxon>Craniata</taxon>
        <taxon>Vertebrata</taxon>
        <taxon>Euteleostomi</taxon>
        <taxon>Mammalia</taxon>
        <taxon>Eutheria</taxon>
        <taxon>Laurasiatheria</taxon>
        <taxon>Carnivora</taxon>
        <taxon>Feliformia</taxon>
        <taxon>Felidae</taxon>
        <taxon>Felinae</taxon>
        <taxon>Lynx</taxon>
    </lineage>
</organism>
<dbReference type="GO" id="GO:0070008">
    <property type="term" value="F:serine-type exopeptidase activity"/>
    <property type="evidence" value="ECO:0007669"/>
    <property type="project" value="InterPro"/>
</dbReference>
<accession>A0A485MDE7</accession>
<gene>
    <name evidence="1" type="ORF">LYPA_23C019524</name>
</gene>
<dbReference type="InterPro" id="IPR008758">
    <property type="entry name" value="Peptidase_S28"/>
</dbReference>
<dbReference type="GO" id="GO:0006508">
    <property type="term" value="P:proteolysis"/>
    <property type="evidence" value="ECO:0007669"/>
    <property type="project" value="InterPro"/>
</dbReference>
<dbReference type="Pfam" id="PF05577">
    <property type="entry name" value="Peptidase_S28"/>
    <property type="match status" value="1"/>
</dbReference>
<reference evidence="1 2" key="1">
    <citation type="submission" date="2019-01" db="EMBL/GenBank/DDBJ databases">
        <authorList>
            <person name="Alioto T."/>
            <person name="Alioto T."/>
        </authorList>
    </citation>
    <scope>NUCLEOTIDE SEQUENCE [LARGE SCALE GENOMIC DNA]</scope>
</reference>
<keyword evidence="2" id="KW-1185">Reference proteome</keyword>
<dbReference type="EMBL" id="CAAGRJ010000837">
    <property type="protein sequence ID" value="VFV18329.1"/>
    <property type="molecule type" value="Genomic_DNA"/>
</dbReference>
<proteinExistence type="predicted"/>
<name>A0A485MDE7_LYNPA</name>